<reference evidence="2 3" key="1">
    <citation type="submission" date="2012-10" db="EMBL/GenBank/DDBJ databases">
        <title>Genome sequencing and analysis of entomopathogenic fungi Beauveria bassiana D1-5.</title>
        <authorList>
            <person name="Li Q."/>
            <person name="Wang L."/>
            <person name="Zhang Z."/>
            <person name="Wang Q."/>
            <person name="Ren J."/>
            <person name="Wang M."/>
            <person name="Xu W."/>
            <person name="Wang J."/>
            <person name="Lu Y."/>
            <person name="Du Q."/>
            <person name="Sun Z."/>
        </authorList>
    </citation>
    <scope>NUCLEOTIDE SEQUENCE [LARGE SCALE GENOMIC DNA]</scope>
    <source>
        <strain evidence="2 3">D1-5</strain>
    </source>
</reference>
<comment type="caution">
    <text evidence="2">The sequence shown here is derived from an EMBL/GenBank/DDBJ whole genome shotgun (WGS) entry which is preliminary data.</text>
</comment>
<name>A0A0A2VP55_BEABA</name>
<sequence>MDQALNRSAATPDTAYPPAPAYSGHRIVNVHGDAARALPPRWRFHMLRIAPTSPSVCLSMPYRRTPRELYNRPCIAGESPRIHLQSDYATAASASTPTRTTTHLTGPEAGGDQWKSLRISPTAAVKMQPFQHEEMPRWIRKGKCLYQSSSQQLVLRETSLTSLVDTTMRLPCLQIHRSRPLRRQRRRRGELFPRVWLLDSGTDLGRSLTNPHQPVLLVPVILDRQCGCYITTEFGGHLYAYRGMYGSMDIPGLTKVATEGDLEKSRNIYNCLPDDLQQPELCDTHLRNLAEIFVRNRAHVVFGIHLVHGHFLLPTGEILLGENYDEPRCRWANSIAVPVMNLDKVHGHIFVMTEDGFHPYEYQMGTMPDISQVAGSFFEELSNYIKLNKLANLIGLQVTEPDPVPMYELILPRGTVMIDVSSLNGCIPSRDTGWRFAAKGAEPRVCTAYETHAKHSNGHDVFNKGSAEPKLETFQDVTHALRQKKILFA</sequence>
<accession>A0A0A2VP55</accession>
<dbReference type="OrthoDB" id="2322999at2759"/>
<proteinExistence type="predicted"/>
<dbReference type="HOGENOM" id="CLU_557749_0_0_1"/>
<feature type="compositionally biased region" description="Low complexity" evidence="1">
    <location>
        <begin position="91"/>
        <end position="102"/>
    </location>
</feature>
<evidence type="ECO:0000313" key="2">
    <source>
        <dbReference type="EMBL" id="KGQ02604.1"/>
    </source>
</evidence>
<gene>
    <name evidence="2" type="ORF">BBAD15_g12188</name>
</gene>
<evidence type="ECO:0000313" key="3">
    <source>
        <dbReference type="Proteomes" id="UP000030106"/>
    </source>
</evidence>
<organism evidence="2 3">
    <name type="scientific">Beauveria bassiana D1-5</name>
    <dbReference type="NCBI Taxonomy" id="1245745"/>
    <lineage>
        <taxon>Eukaryota</taxon>
        <taxon>Fungi</taxon>
        <taxon>Dikarya</taxon>
        <taxon>Ascomycota</taxon>
        <taxon>Pezizomycotina</taxon>
        <taxon>Sordariomycetes</taxon>
        <taxon>Hypocreomycetidae</taxon>
        <taxon>Hypocreales</taxon>
        <taxon>Cordycipitaceae</taxon>
        <taxon>Beauveria</taxon>
    </lineage>
</organism>
<protein>
    <submittedName>
        <fullName evidence="2">Uncharacterized protein</fullName>
    </submittedName>
</protein>
<dbReference type="Proteomes" id="UP000030106">
    <property type="component" value="Unassembled WGS sequence"/>
</dbReference>
<feature type="region of interest" description="Disordered" evidence="1">
    <location>
        <begin position="91"/>
        <end position="113"/>
    </location>
</feature>
<dbReference type="EMBL" id="ANFO01001453">
    <property type="protein sequence ID" value="KGQ02604.1"/>
    <property type="molecule type" value="Genomic_DNA"/>
</dbReference>
<dbReference type="AlphaFoldDB" id="A0A0A2VP55"/>
<evidence type="ECO:0000256" key="1">
    <source>
        <dbReference type="SAM" id="MobiDB-lite"/>
    </source>
</evidence>